<feature type="region of interest" description="Disordered" evidence="1">
    <location>
        <begin position="420"/>
        <end position="473"/>
    </location>
</feature>
<feature type="compositionally biased region" description="Polar residues" evidence="1">
    <location>
        <begin position="253"/>
        <end position="279"/>
    </location>
</feature>
<dbReference type="AlphaFoldDB" id="A0A194UXG9"/>
<evidence type="ECO:0000313" key="3">
    <source>
        <dbReference type="Proteomes" id="UP000078576"/>
    </source>
</evidence>
<reference evidence="3" key="1">
    <citation type="submission" date="2014-12" db="EMBL/GenBank/DDBJ databases">
        <title>Genome Sequence of Valsa Canker Pathogens Uncovers a Specific Adaption of Colonization on Woody Bark.</title>
        <authorList>
            <person name="Yin Z."/>
            <person name="Liu H."/>
            <person name="Gao X."/>
            <person name="Li Z."/>
            <person name="Song N."/>
            <person name="Ke X."/>
            <person name="Dai Q."/>
            <person name="Wu Y."/>
            <person name="Sun Y."/>
            <person name="Xu J.-R."/>
            <person name="Kang Z.K."/>
            <person name="Wang L."/>
            <person name="Huang L."/>
        </authorList>
    </citation>
    <scope>NUCLEOTIDE SEQUENCE [LARGE SCALE GENOMIC DNA]</scope>
    <source>
        <strain evidence="3">SXYL134</strain>
    </source>
</reference>
<evidence type="ECO:0000256" key="1">
    <source>
        <dbReference type="SAM" id="MobiDB-lite"/>
    </source>
</evidence>
<keyword evidence="3" id="KW-1185">Reference proteome</keyword>
<feature type="region of interest" description="Disordered" evidence="1">
    <location>
        <begin position="252"/>
        <end position="313"/>
    </location>
</feature>
<feature type="region of interest" description="Disordered" evidence="1">
    <location>
        <begin position="130"/>
        <end position="157"/>
    </location>
</feature>
<sequence>MGIATIPPLTLSPAPIHPPSPEIRDMPGGSIMNDDTVNEPDLNSVKFAMPLDQELGSTAEEDAPGEEVSDEEWRERECQQQQAAEVSATLQQGYFSSEMFLDAKPVPETGHKPDLGLSEGGRMPIDESFKAKAAAQAGSTSWMPSDAEPFNTPGQATTACRGHSRELVKNNNPILKTLETPQATSQIFKGPNSPFSNLAQHTVPAEASQPSPDDYIPDHMIEPFIDILQSQGHHEVAHMFLRQMRSQRKILRTSGQRNTTNPRTSGLSVARSNFTSSVDAPNAPRRSGIGHHHDKSSSLQSIFDSPDGDPDSQVPAFHRLLTIDGAVIADDPGVYGITEIWNSKGVMVAKGSSSRTHNDNDQTPTLNRQVIDIHIDDDLVGAAKVDAPVEKFRWLMSSSPLASRSSDVLPEVSGLTGGLGSPGEVCGNTRGDDAVVGDDGGDVELVEGKDVGAGGSRSVNLPKQEENDDNDQG</sequence>
<dbReference type="Proteomes" id="UP000078576">
    <property type="component" value="Unassembled WGS sequence"/>
</dbReference>
<accession>A0A194UXG9</accession>
<gene>
    <name evidence="2" type="ORF">VP1G_03722</name>
</gene>
<feature type="region of interest" description="Disordered" evidence="1">
    <location>
        <begin position="1"/>
        <end position="85"/>
    </location>
</feature>
<name>A0A194UXG9_CYTMA</name>
<feature type="region of interest" description="Disordered" evidence="1">
    <location>
        <begin position="104"/>
        <end position="123"/>
    </location>
</feature>
<feature type="compositionally biased region" description="Acidic residues" evidence="1">
    <location>
        <begin position="59"/>
        <end position="70"/>
    </location>
</feature>
<protein>
    <submittedName>
        <fullName evidence="2">Uncharacterized protein</fullName>
    </submittedName>
</protein>
<dbReference type="OrthoDB" id="5241520at2759"/>
<feature type="compositionally biased region" description="Acidic residues" evidence="1">
    <location>
        <begin position="435"/>
        <end position="445"/>
    </location>
</feature>
<dbReference type="EMBL" id="KN714688">
    <property type="protein sequence ID" value="KUI56400.1"/>
    <property type="molecule type" value="Genomic_DNA"/>
</dbReference>
<organism evidence="2 3">
    <name type="scientific">Cytospora mali</name>
    <name type="common">Apple Valsa canker fungus</name>
    <name type="synonym">Valsa mali</name>
    <dbReference type="NCBI Taxonomy" id="578113"/>
    <lineage>
        <taxon>Eukaryota</taxon>
        <taxon>Fungi</taxon>
        <taxon>Dikarya</taxon>
        <taxon>Ascomycota</taxon>
        <taxon>Pezizomycotina</taxon>
        <taxon>Sordariomycetes</taxon>
        <taxon>Sordariomycetidae</taxon>
        <taxon>Diaporthales</taxon>
        <taxon>Cytosporaceae</taxon>
        <taxon>Cytospora</taxon>
    </lineage>
</organism>
<evidence type="ECO:0000313" key="2">
    <source>
        <dbReference type="EMBL" id="KUI56400.1"/>
    </source>
</evidence>
<proteinExistence type="predicted"/>